<dbReference type="Proteomes" id="UP000190274">
    <property type="component" value="Chromosome H"/>
</dbReference>
<keyword evidence="1" id="KW-1133">Transmembrane helix</keyword>
<keyword evidence="1" id="KW-0812">Transmembrane</keyword>
<sequence length="136" mass="15339">MKIDSKIYQEAHRLALMPRMKMLFYGIVCGAVVPTMYLRSYYLPRIHKQEAKEVSSLGSKVKHLEERTANIENPSASPSQAAINLLRSSEDLGALAGVGDIPIAAWHIRGRNKYANDERYRKLVEEANAIMFSSIM</sequence>
<evidence type="ECO:0000313" key="2">
    <source>
        <dbReference type="EMBL" id="SCU99395.1"/>
    </source>
</evidence>
<protein>
    <submittedName>
        <fullName evidence="2">LADA_0H19504g1_1</fullName>
    </submittedName>
</protein>
<gene>
    <name evidence="2" type="ORF">LADA_0H19504G</name>
</gene>
<dbReference type="EMBL" id="LT598461">
    <property type="protein sequence ID" value="SCU99395.1"/>
    <property type="molecule type" value="Genomic_DNA"/>
</dbReference>
<evidence type="ECO:0000256" key="1">
    <source>
        <dbReference type="SAM" id="Phobius"/>
    </source>
</evidence>
<keyword evidence="3" id="KW-1185">Reference proteome</keyword>
<proteinExistence type="predicted"/>
<dbReference type="OrthoDB" id="4061674at2759"/>
<reference evidence="2 3" key="1">
    <citation type="submission" date="2016-03" db="EMBL/GenBank/DDBJ databases">
        <authorList>
            <person name="Devillers H."/>
        </authorList>
    </citation>
    <scope>NUCLEOTIDE SEQUENCE [LARGE SCALE GENOMIC DNA]</scope>
    <source>
        <strain evidence="2">CBS 10888</strain>
    </source>
</reference>
<name>A0A1G4K6H6_9SACH</name>
<feature type="transmembrane region" description="Helical" evidence="1">
    <location>
        <begin position="22"/>
        <end position="42"/>
    </location>
</feature>
<keyword evidence="1" id="KW-0472">Membrane</keyword>
<evidence type="ECO:0000313" key="3">
    <source>
        <dbReference type="Proteomes" id="UP000190274"/>
    </source>
</evidence>
<dbReference type="AlphaFoldDB" id="A0A1G4K6H6"/>
<organism evidence="2 3">
    <name type="scientific">Lachancea dasiensis</name>
    <dbReference type="NCBI Taxonomy" id="1072105"/>
    <lineage>
        <taxon>Eukaryota</taxon>
        <taxon>Fungi</taxon>
        <taxon>Dikarya</taxon>
        <taxon>Ascomycota</taxon>
        <taxon>Saccharomycotina</taxon>
        <taxon>Saccharomycetes</taxon>
        <taxon>Saccharomycetales</taxon>
        <taxon>Saccharomycetaceae</taxon>
        <taxon>Lachancea</taxon>
    </lineage>
</organism>
<accession>A0A1G4K6H6</accession>